<dbReference type="RefSeq" id="WP_215924096.1">
    <property type="nucleotide sequence ID" value="NZ_JAHKNI010000028.1"/>
</dbReference>
<dbReference type="PROSITE" id="PS51257">
    <property type="entry name" value="PROKAR_LIPOPROTEIN"/>
    <property type="match status" value="1"/>
</dbReference>
<organism evidence="3 4">
    <name type="scientific">Nocardia albiluteola</name>
    <dbReference type="NCBI Taxonomy" id="2842303"/>
    <lineage>
        <taxon>Bacteria</taxon>
        <taxon>Bacillati</taxon>
        <taxon>Actinomycetota</taxon>
        <taxon>Actinomycetes</taxon>
        <taxon>Mycobacteriales</taxon>
        <taxon>Nocardiaceae</taxon>
        <taxon>Nocardia</taxon>
    </lineage>
</organism>
<accession>A0ABS6BCK5</accession>
<dbReference type="Pfam" id="PF12079">
    <property type="entry name" value="DUF3558"/>
    <property type="match status" value="1"/>
</dbReference>
<keyword evidence="4" id="KW-1185">Reference proteome</keyword>
<dbReference type="InterPro" id="IPR024520">
    <property type="entry name" value="DUF3558"/>
</dbReference>
<evidence type="ECO:0000313" key="3">
    <source>
        <dbReference type="EMBL" id="MBU3068014.1"/>
    </source>
</evidence>
<feature type="signal peptide" evidence="2">
    <location>
        <begin position="1"/>
        <end position="22"/>
    </location>
</feature>
<gene>
    <name evidence="3" type="ORF">KO481_41685</name>
</gene>
<feature type="compositionally biased region" description="Low complexity" evidence="1">
    <location>
        <begin position="34"/>
        <end position="47"/>
    </location>
</feature>
<keyword evidence="2" id="KW-0732">Signal</keyword>
<feature type="region of interest" description="Disordered" evidence="1">
    <location>
        <begin position="28"/>
        <end position="47"/>
    </location>
</feature>
<dbReference type="EMBL" id="JAHKNI010000028">
    <property type="protein sequence ID" value="MBU3068014.1"/>
    <property type="molecule type" value="Genomic_DNA"/>
</dbReference>
<dbReference type="Proteomes" id="UP000733379">
    <property type="component" value="Unassembled WGS sequence"/>
</dbReference>
<comment type="caution">
    <text evidence="3">The sequence shown here is derived from an EMBL/GenBank/DDBJ whole genome shotgun (WGS) entry which is preliminary data.</text>
</comment>
<reference evidence="3 4" key="1">
    <citation type="submission" date="2021-06" db="EMBL/GenBank/DDBJ databases">
        <title>Actinomycetes sequencing.</title>
        <authorList>
            <person name="Shan Q."/>
        </authorList>
    </citation>
    <scope>NUCLEOTIDE SEQUENCE [LARGE SCALE GENOMIC DNA]</scope>
    <source>
        <strain evidence="3 4">NEAU-G5</strain>
    </source>
</reference>
<evidence type="ECO:0000256" key="1">
    <source>
        <dbReference type="SAM" id="MobiDB-lite"/>
    </source>
</evidence>
<evidence type="ECO:0000313" key="4">
    <source>
        <dbReference type="Proteomes" id="UP000733379"/>
    </source>
</evidence>
<proteinExistence type="predicted"/>
<protein>
    <submittedName>
        <fullName evidence="3">DUF3558 domain-containing protein</fullName>
    </submittedName>
</protein>
<evidence type="ECO:0000256" key="2">
    <source>
        <dbReference type="SAM" id="SignalP"/>
    </source>
</evidence>
<feature type="chain" id="PRO_5045364408" evidence="2">
    <location>
        <begin position="23"/>
        <end position="197"/>
    </location>
</feature>
<sequence length="197" mass="20100">MTVWGRGIRCAAAVAGATALLAGCGPSGGGGNSGTPSAGQSSASATPTVAQTVPTAINGCQLPQSFITAEHLDSDPNKSDTQNGSAIWRGCVWSTYNGDGYGLDVSTTNLTIPMVQANTRFKVVEQLTIDGRQAITFQNIGQKDLRAACLIHVEMKGGGLEFSVDNPASGKATGTQDSCEIAKKLAADLVPMIPASA</sequence>
<name>A0ABS6BCK5_9NOCA</name>